<gene>
    <name evidence="2" type="ORF">PF008_g12645</name>
</gene>
<accession>A0A6G0RM74</accession>
<proteinExistence type="predicted"/>
<feature type="compositionally biased region" description="Basic and acidic residues" evidence="1">
    <location>
        <begin position="1"/>
        <end position="21"/>
    </location>
</feature>
<name>A0A6G0RM74_9STRA</name>
<feature type="compositionally biased region" description="Basic residues" evidence="1">
    <location>
        <begin position="57"/>
        <end position="66"/>
    </location>
</feature>
<evidence type="ECO:0000313" key="2">
    <source>
        <dbReference type="EMBL" id="KAE9337218.1"/>
    </source>
</evidence>
<evidence type="ECO:0000313" key="3">
    <source>
        <dbReference type="Proteomes" id="UP000486351"/>
    </source>
</evidence>
<evidence type="ECO:0000256" key="1">
    <source>
        <dbReference type="SAM" id="MobiDB-lite"/>
    </source>
</evidence>
<sequence>MPEARELETEGDWHAAERLEASDTGNHPVSLAMRTSEPWTAPGKDPRCSLEVQNARPKTRKLRKPCRRAEKERLEERRRADEIRWKPRRGLPEHSEEQARRTSKHQDDQDKKNRTRRCLPRRCSPRTGRHARWPQPATETLDESEGKTLRRAVHHSQGFTTGRVAGALCRIR</sequence>
<organism evidence="2 3">
    <name type="scientific">Phytophthora fragariae</name>
    <dbReference type="NCBI Taxonomy" id="53985"/>
    <lineage>
        <taxon>Eukaryota</taxon>
        <taxon>Sar</taxon>
        <taxon>Stramenopiles</taxon>
        <taxon>Oomycota</taxon>
        <taxon>Peronosporomycetes</taxon>
        <taxon>Peronosporales</taxon>
        <taxon>Peronosporaceae</taxon>
        <taxon>Phytophthora</taxon>
    </lineage>
</organism>
<dbReference type="EMBL" id="QXFY01000717">
    <property type="protein sequence ID" value="KAE9337218.1"/>
    <property type="molecule type" value="Genomic_DNA"/>
</dbReference>
<reference evidence="2 3" key="1">
    <citation type="submission" date="2018-09" db="EMBL/GenBank/DDBJ databases">
        <title>Genomic investigation of the strawberry pathogen Phytophthora fragariae indicates pathogenicity is determined by transcriptional variation in three key races.</title>
        <authorList>
            <person name="Adams T.M."/>
            <person name="Armitage A.D."/>
            <person name="Sobczyk M.K."/>
            <person name="Bates H.J."/>
            <person name="Dunwell J.M."/>
            <person name="Nellist C.F."/>
            <person name="Harrison R.J."/>
        </authorList>
    </citation>
    <scope>NUCLEOTIDE SEQUENCE [LARGE SCALE GENOMIC DNA]</scope>
    <source>
        <strain evidence="2 3">NOV-77</strain>
    </source>
</reference>
<dbReference type="Proteomes" id="UP000486351">
    <property type="component" value="Unassembled WGS sequence"/>
</dbReference>
<feature type="region of interest" description="Disordered" evidence="1">
    <location>
        <begin position="1"/>
        <end position="147"/>
    </location>
</feature>
<protein>
    <submittedName>
        <fullName evidence="2">Uncharacterized protein</fullName>
    </submittedName>
</protein>
<comment type="caution">
    <text evidence="2">The sequence shown here is derived from an EMBL/GenBank/DDBJ whole genome shotgun (WGS) entry which is preliminary data.</text>
</comment>
<feature type="compositionally biased region" description="Basic and acidic residues" evidence="1">
    <location>
        <begin position="67"/>
        <end position="112"/>
    </location>
</feature>
<feature type="compositionally biased region" description="Basic residues" evidence="1">
    <location>
        <begin position="113"/>
        <end position="132"/>
    </location>
</feature>
<dbReference type="AlphaFoldDB" id="A0A6G0RM74"/>